<reference evidence="3" key="1">
    <citation type="journal article" date="2019" name="Int. J. Syst. Evol. Microbiol.">
        <title>The Global Catalogue of Microorganisms (GCM) 10K type strain sequencing project: providing services to taxonomists for standard genome sequencing and annotation.</title>
        <authorList>
            <consortium name="The Broad Institute Genomics Platform"/>
            <consortium name="The Broad Institute Genome Sequencing Center for Infectious Disease"/>
            <person name="Wu L."/>
            <person name="Ma J."/>
        </authorList>
    </citation>
    <scope>NUCLEOTIDE SEQUENCE [LARGE SCALE GENOMIC DNA]</scope>
    <source>
        <strain evidence="3">ZS-22-S1</strain>
    </source>
</reference>
<name>A0ABV9RZN4_9PSEU</name>
<proteinExistence type="predicted"/>
<organism evidence="2 3">
    <name type="scientific">Actinophytocola glycyrrhizae</name>
    <dbReference type="NCBI Taxonomy" id="2044873"/>
    <lineage>
        <taxon>Bacteria</taxon>
        <taxon>Bacillati</taxon>
        <taxon>Actinomycetota</taxon>
        <taxon>Actinomycetes</taxon>
        <taxon>Pseudonocardiales</taxon>
        <taxon>Pseudonocardiaceae</taxon>
    </lineage>
</organism>
<evidence type="ECO:0000256" key="1">
    <source>
        <dbReference type="SAM" id="MobiDB-lite"/>
    </source>
</evidence>
<feature type="region of interest" description="Disordered" evidence="1">
    <location>
        <begin position="279"/>
        <end position="300"/>
    </location>
</feature>
<dbReference type="EMBL" id="JBHSIS010000002">
    <property type="protein sequence ID" value="MFC4852864.1"/>
    <property type="molecule type" value="Genomic_DNA"/>
</dbReference>
<dbReference type="Proteomes" id="UP001595859">
    <property type="component" value="Unassembled WGS sequence"/>
</dbReference>
<dbReference type="RefSeq" id="WP_378054817.1">
    <property type="nucleotide sequence ID" value="NZ_JBHSIS010000002.1"/>
</dbReference>
<accession>A0ABV9RZN4</accession>
<evidence type="ECO:0000313" key="3">
    <source>
        <dbReference type="Proteomes" id="UP001595859"/>
    </source>
</evidence>
<comment type="caution">
    <text evidence="2">The sequence shown here is derived from an EMBL/GenBank/DDBJ whole genome shotgun (WGS) entry which is preliminary data.</text>
</comment>
<dbReference type="PROSITE" id="PS51257">
    <property type="entry name" value="PROKAR_LIPOPROTEIN"/>
    <property type="match status" value="1"/>
</dbReference>
<keyword evidence="3" id="KW-1185">Reference proteome</keyword>
<evidence type="ECO:0008006" key="4">
    <source>
        <dbReference type="Google" id="ProtNLM"/>
    </source>
</evidence>
<gene>
    <name evidence="2" type="ORF">ACFPCV_05050</name>
</gene>
<sequence length="300" mass="31091">MRLLAVALVATVLSGCTSPSGSGPETVGGPDVEAVTAALRELDPCALLPDADAPVRTGPFACRVGDDPALTVTLGVWLDPDVPREVIALGGVRAVSTSSDRHCATTLLTGADLGIAFAADTARTGLGGSLCALAEDGAIAAVDLLEKPERLAASGPRQDACELLRRAGRDAGIDVTEDTELRFGPNAGTGLGLCQARQAVDGGWRTRFSARITHTRFGSISNERPDVLDGRDVRVYDTGDGCEYGWRVRESGETAPYADTVIQLRGDSCEEAAKLASALMPSDTDPSPSVAPKRPIVLPA</sequence>
<evidence type="ECO:0000313" key="2">
    <source>
        <dbReference type="EMBL" id="MFC4852864.1"/>
    </source>
</evidence>
<protein>
    <recommendedName>
        <fullName evidence="4">DUF3558 domain-containing protein</fullName>
    </recommendedName>
</protein>